<organism evidence="2 3">
    <name type="scientific">Molorchus minor</name>
    <dbReference type="NCBI Taxonomy" id="1323400"/>
    <lineage>
        <taxon>Eukaryota</taxon>
        <taxon>Metazoa</taxon>
        <taxon>Ecdysozoa</taxon>
        <taxon>Arthropoda</taxon>
        <taxon>Hexapoda</taxon>
        <taxon>Insecta</taxon>
        <taxon>Pterygota</taxon>
        <taxon>Neoptera</taxon>
        <taxon>Endopterygota</taxon>
        <taxon>Coleoptera</taxon>
        <taxon>Polyphaga</taxon>
        <taxon>Cucujiformia</taxon>
        <taxon>Chrysomeloidea</taxon>
        <taxon>Cerambycidae</taxon>
        <taxon>Lamiinae</taxon>
        <taxon>Monochamini</taxon>
        <taxon>Molorchus</taxon>
    </lineage>
</organism>
<comment type="caution">
    <text evidence="2">The sequence shown here is derived from an EMBL/GenBank/DDBJ whole genome shotgun (WGS) entry which is preliminary data.</text>
</comment>
<keyword evidence="3" id="KW-1185">Reference proteome</keyword>
<name>A0ABQ9JZH6_9CUCU</name>
<evidence type="ECO:0000313" key="3">
    <source>
        <dbReference type="Proteomes" id="UP001162164"/>
    </source>
</evidence>
<sequence>MFIAVFFAAISLCTGHRIPHENKSMPIHNSHCANNSDKVSQIIFMPEPNAVKSNMAEFYHYLNRKILRIYSVSLDGVP</sequence>
<evidence type="ECO:0000313" key="2">
    <source>
        <dbReference type="EMBL" id="KAJ8983277.1"/>
    </source>
</evidence>
<evidence type="ECO:0000256" key="1">
    <source>
        <dbReference type="SAM" id="SignalP"/>
    </source>
</evidence>
<dbReference type="Proteomes" id="UP001162164">
    <property type="component" value="Unassembled WGS sequence"/>
</dbReference>
<proteinExistence type="predicted"/>
<protein>
    <submittedName>
        <fullName evidence="2">Uncharacterized protein</fullName>
    </submittedName>
</protein>
<keyword evidence="1" id="KW-0732">Signal</keyword>
<reference evidence="2" key="1">
    <citation type="journal article" date="2023" name="Insect Mol. Biol.">
        <title>Genome sequencing provides insights into the evolution of gene families encoding plant cell wall-degrading enzymes in longhorned beetles.</title>
        <authorList>
            <person name="Shin N.R."/>
            <person name="Okamura Y."/>
            <person name="Kirsch R."/>
            <person name="Pauchet Y."/>
        </authorList>
    </citation>
    <scope>NUCLEOTIDE SEQUENCE</scope>
    <source>
        <strain evidence="2">MMC_N1</strain>
    </source>
</reference>
<feature type="chain" id="PRO_5047167536" evidence="1">
    <location>
        <begin position="16"/>
        <end position="78"/>
    </location>
</feature>
<dbReference type="EMBL" id="JAPWTJ010000082">
    <property type="protein sequence ID" value="KAJ8983277.1"/>
    <property type="molecule type" value="Genomic_DNA"/>
</dbReference>
<accession>A0ABQ9JZH6</accession>
<feature type="signal peptide" evidence="1">
    <location>
        <begin position="1"/>
        <end position="15"/>
    </location>
</feature>
<gene>
    <name evidence="2" type="ORF">NQ317_010527</name>
</gene>